<dbReference type="EMBL" id="CP000077">
    <property type="protein sequence ID" value="AAY80434.1"/>
    <property type="molecule type" value="Genomic_DNA"/>
</dbReference>
<organism evidence="1 2">
    <name type="scientific">Sulfolobus acidocaldarius (strain ATCC 33909 / DSM 639 / JCM 8929 / NBRC 15157 / NCIMB 11770)</name>
    <dbReference type="NCBI Taxonomy" id="330779"/>
    <lineage>
        <taxon>Archaea</taxon>
        <taxon>Thermoproteota</taxon>
        <taxon>Thermoprotei</taxon>
        <taxon>Sulfolobales</taxon>
        <taxon>Sulfolobaceae</taxon>
        <taxon>Sulfolobus</taxon>
    </lineage>
</organism>
<dbReference type="HOGENOM" id="CLU_1590954_0_0_2"/>
<dbReference type="KEGG" id="sai:Saci_1077"/>
<sequence length="167" mass="18949">MNSKAHITDFAVYKNKIIASVEDGHLLVGDELSSLKPIKFFADSHNLLSKGNYLYITTADGLYVTQDLENFHVIEKGYFHGIEDLGELILAQVRSKRPLFLGKEYKWERLNLELPSPTFGVTAISKIDNENIVYSTSSLVEINLKKLEAKTLIKNLPMTRRVKVVDH</sequence>
<proteinExistence type="predicted"/>
<dbReference type="eggNOG" id="arCOG05633">
    <property type="taxonomic scope" value="Archaea"/>
</dbReference>
<reference evidence="1 2" key="1">
    <citation type="journal article" date="2005" name="J. Bacteriol.">
        <title>The genome of Sulfolobus acidocaldarius, a model organism of the Crenarchaeota.</title>
        <authorList>
            <person name="Chen L."/>
            <person name="Brugger K."/>
            <person name="Skovgaard M."/>
            <person name="Redder P."/>
            <person name="She Q."/>
            <person name="Torarinsson E."/>
            <person name="Greve B."/>
            <person name="Awayez M."/>
            <person name="Zibat A."/>
            <person name="Klenk H.-P."/>
            <person name="Garrett R.A."/>
        </authorList>
    </citation>
    <scope>NUCLEOTIDE SEQUENCE [LARGE SCALE GENOMIC DNA]</scope>
    <source>
        <strain evidence="2">ATCC 33909 / DSM 639 / JCM 8929 / NBRC 15157 / NCIMB 11770</strain>
    </source>
</reference>
<evidence type="ECO:0000313" key="1">
    <source>
        <dbReference type="EMBL" id="AAY80434.1"/>
    </source>
</evidence>
<dbReference type="Proteomes" id="UP000001018">
    <property type="component" value="Chromosome"/>
</dbReference>
<keyword evidence="2" id="KW-1185">Reference proteome</keyword>
<name>Q4J9U6_SULAC</name>
<protein>
    <submittedName>
        <fullName evidence="1">Uncharacterized protein</fullName>
    </submittedName>
</protein>
<evidence type="ECO:0000313" key="2">
    <source>
        <dbReference type="Proteomes" id="UP000001018"/>
    </source>
</evidence>
<gene>
    <name evidence="1" type="ordered locus">Saci_1077</name>
</gene>
<accession>Q4J9U6</accession>
<dbReference type="PATRIC" id="fig|330779.12.peg.1036"/>
<dbReference type="AlphaFoldDB" id="Q4J9U6"/>